<feature type="compositionally biased region" description="Low complexity" evidence="2">
    <location>
        <begin position="542"/>
        <end position="578"/>
    </location>
</feature>
<reference evidence="3 4" key="1">
    <citation type="submission" date="2017-09" db="EMBL/GenBank/DDBJ databases">
        <title>Genome sequencing of Besnoitia besnoiti strain Bb-Ger1.</title>
        <authorList>
            <person name="Schares G."/>
            <person name="Venepally P."/>
            <person name="Lorenzi H.A."/>
        </authorList>
    </citation>
    <scope>NUCLEOTIDE SEQUENCE [LARGE SCALE GENOMIC DNA]</scope>
    <source>
        <strain evidence="3 4">Bb-Ger1</strain>
    </source>
</reference>
<organism evidence="3 4">
    <name type="scientific">Besnoitia besnoiti</name>
    <name type="common">Apicomplexan protozoan</name>
    <dbReference type="NCBI Taxonomy" id="94643"/>
    <lineage>
        <taxon>Eukaryota</taxon>
        <taxon>Sar</taxon>
        <taxon>Alveolata</taxon>
        <taxon>Apicomplexa</taxon>
        <taxon>Conoidasida</taxon>
        <taxon>Coccidia</taxon>
        <taxon>Eucoccidiorida</taxon>
        <taxon>Eimeriorina</taxon>
        <taxon>Sarcocystidae</taxon>
        <taxon>Besnoitia</taxon>
    </lineage>
</organism>
<feature type="region of interest" description="Disordered" evidence="2">
    <location>
        <begin position="933"/>
        <end position="973"/>
    </location>
</feature>
<feature type="region of interest" description="Disordered" evidence="2">
    <location>
        <begin position="1212"/>
        <end position="1243"/>
    </location>
</feature>
<feature type="region of interest" description="Disordered" evidence="2">
    <location>
        <begin position="187"/>
        <end position="209"/>
    </location>
</feature>
<evidence type="ECO:0000313" key="3">
    <source>
        <dbReference type="EMBL" id="PFH31405.1"/>
    </source>
</evidence>
<feature type="region of interest" description="Disordered" evidence="2">
    <location>
        <begin position="439"/>
        <end position="490"/>
    </location>
</feature>
<keyword evidence="1" id="KW-0945">Host-virus interaction</keyword>
<feature type="compositionally biased region" description="Low complexity" evidence="2">
    <location>
        <begin position="1071"/>
        <end position="1096"/>
    </location>
</feature>
<feature type="compositionally biased region" description="Low complexity" evidence="2">
    <location>
        <begin position="344"/>
        <end position="354"/>
    </location>
</feature>
<feature type="region of interest" description="Disordered" evidence="2">
    <location>
        <begin position="754"/>
        <end position="779"/>
    </location>
</feature>
<feature type="compositionally biased region" description="Low complexity" evidence="2">
    <location>
        <begin position="1314"/>
        <end position="1324"/>
    </location>
</feature>
<dbReference type="STRING" id="94643.A0A2A9M0A3"/>
<feature type="compositionally biased region" description="Basic and acidic residues" evidence="2">
    <location>
        <begin position="1919"/>
        <end position="1963"/>
    </location>
</feature>
<feature type="region of interest" description="Disordered" evidence="2">
    <location>
        <begin position="1456"/>
        <end position="1488"/>
    </location>
</feature>
<sequence length="2164" mass="229329">MTHLPPALGGCEGLRPRRGVPVSLLGPPGRVLASARASACEASRAAEGYCRTLPPVCAASSPGGKEAAAQSRPLSLLRPGFACRPRLRGGTAAAADSHVPSLARAAARSERPNSRCSPPAYARSVSFPVSLSPPPANHPPVGGRRASSSHWRGLSNERRVLWQPQPSHGATAPFLFPASRAFLSGSSQRAAAGGSPDAPTPSGNIARRTVLTDGRERLLKPSERHSALRSLCLSPSSPQASSQPALISLQDSSASFSHHAFASRSFSSASLSSALPPDGLPEGCDSPQADHPSETVRSDMAPECICALCQPPGATPPSSSPSRGSLPHWLDFYAGLSSSSASPPLPSSLRELPSSAPPRLLPTSSFSSPDAPRRPDAGIVRAPAPAALLATCEKRACAGCRCRRFWAAAAACVRVHLPHAQHQQNDFYLQELYPSHAQKTSLPTPPLPLAPLHRPTPSAASAAAASPPRWAPPDPLPPGNPPPHVLSPGLPDSGASPFRFPAWSLRQFDLRTAIRLFCLLGSSPPPRPSLRSPSFRTPCVESPPSSSDSCPPLLSPSTSQPFSTRKSGEGALLGSGAARPSGGDSALAGADSCADRENLQREARINHGAVLHVLLTHILLRYQRASTLSSRFASTQRGNAPDAVPSLSVHELRQLVQVYVHLASQVVDCVDGSSASSSAAFLALARQTVYTVFRSSLALFAPSSSSLSSCATPLSASLSPRLSLHSSPILRNPSSGLSLSQLIFLLSSFSSSSSSSSLSPHSSSSSSQRAPGATRADTLSPLPRQPLLLPWASLPPPPDFLFLLQVKLTQQGGANVSVAELVQAALLLAPQVSVQGGGRDSQGLMTFKAIGDELEYRLEELCGSLSSADSPPLSSSPLAPSSSLSFFERISEMEASPDLAVLAVQAFADGDVSHEPFFNRLCDFLLSPCSCTSPSGSQPQSQQSPRLSAARGAPAVAAAQTRREEATEDSEEENEVVWLDTWKTGQVADLLLHFRRLRFSHDELLEYLWHAYDGDTLTPGDALEKRAEDAQEAQKTARLGRRQRTQTTPNRRGDTLSTDAGASASSETQEAKPLLASASSSAPASASSLHAPPNAAQLEDCTSRASDDVGGRPAEKKIRFYHKCTPEQLLTFLHTSGFGEVPPPSPQWQNRVIKLLLVPPSCATASPAPAHLVSALASRLSPTQVGDLAVSLMRLAPLAAAELLSLARRAPTAVGASAPPQRPREPEGENEAPPVECGEAHWRRSEQSSLAARAARARQFLRAMPLGQLPSFCSALLLHSPPLALLSVEKPGRTSGVSREAASRLARVKGRSRPPASSAPASAAWGCSLTDSSSASPPADARGRCLQSSSRVEGAYARRGWLTEIEEVLLLSWSVLLARLLRLWRHTAALGLDPILKYALLHHQLSSLSSSASSESSRSPSSASSAPHRSPSSASSSAPHLSRLASLLLFAPEARLPGPATGGDAPRSAKRAGSDEEGGSAVSGHKAEEETAAPAFALGSSLDSPRLPDPCGDACTSSSSSLSLAPPLCPLPPSGDSASFGVSSAAASASSSFSPLSYPGFAPFSPPSPSLASFASRGAPAAEKILFSPLCRGVPGQLPTRPEPQWADADPALTPQARGLQRLAARDPNGAEPYGADAALRDRAVRGTGEAATALSRGDKARDERGGGLLPHESRAGQRPSRLEEGDVGTAGCWADAQEEADVADVRLATAARLCRQTLLSLLLYAHLRGAEAPPGATARVPRESVARFLSRLPLAQLREVHMLTLLSTSGLLWGDAGRGTYGTKGLYSPVFRAEAESAETRSPLDGNRACSVLALQALLQQTLLVRPEEEAKLREALAREAADRRERPRSPSRQAADDFFEAARGASPRLREEWAKHARERTEERQRKQETRDAKLKEKLTRKNQMRLWGRLQRPRHQRGDASEPDREGNETEVRDQGREEGSSEVRGEGNDKETHTSREQRSPAAIIWHKRRTEEEDACNEEAGRRGANESDDAEKTSGGGETRIEAPEASYAASQGSREVPDDEMCLDIPLRPETEDADGEPRSSDLYRRLALAEEAAKTLFAHRQVPTGDATPHTSNFHRQVFSSLQPALQLVQAQRERSATSDGHEGDSTEDAQRRQTLEGHCDEAAAGDARLREGNWDVDKEVAVGPYVLDILLVRES</sequence>
<dbReference type="OrthoDB" id="333291at2759"/>
<dbReference type="GeneID" id="40307892"/>
<feature type="region of interest" description="Disordered" evidence="2">
    <location>
        <begin position="272"/>
        <end position="297"/>
    </location>
</feature>
<feature type="compositionally biased region" description="Basic and acidic residues" evidence="2">
    <location>
        <begin position="1870"/>
        <end position="1902"/>
    </location>
</feature>
<feature type="compositionally biased region" description="Low complexity" evidence="2">
    <location>
        <begin position="933"/>
        <end position="960"/>
    </location>
</feature>
<feature type="region of interest" description="Disordered" evidence="2">
    <location>
        <begin position="1025"/>
        <end position="1111"/>
    </location>
</feature>
<feature type="compositionally biased region" description="Basic and acidic residues" evidence="2">
    <location>
        <begin position="1657"/>
        <end position="1685"/>
    </location>
</feature>
<dbReference type="Proteomes" id="UP000224006">
    <property type="component" value="Unassembled WGS sequence"/>
</dbReference>
<feature type="region of interest" description="Disordered" evidence="2">
    <location>
        <begin position="1838"/>
        <end position="2048"/>
    </location>
</feature>
<dbReference type="RefSeq" id="XP_029215414.1">
    <property type="nucleotide sequence ID" value="XM_029361514.1"/>
</dbReference>
<evidence type="ECO:0000256" key="1">
    <source>
        <dbReference type="ARBA" id="ARBA00022581"/>
    </source>
</evidence>
<feature type="compositionally biased region" description="Low complexity" evidence="2">
    <location>
        <begin position="450"/>
        <end position="468"/>
    </location>
</feature>
<evidence type="ECO:0000256" key="2">
    <source>
        <dbReference type="SAM" id="MobiDB-lite"/>
    </source>
</evidence>
<dbReference type="PANTHER" id="PTHR13037">
    <property type="entry name" value="FORMIN"/>
    <property type="match status" value="1"/>
</dbReference>
<feature type="compositionally biased region" description="Low complexity" evidence="2">
    <location>
        <begin position="754"/>
        <end position="767"/>
    </location>
</feature>
<dbReference type="EMBL" id="NWUJ01000015">
    <property type="protein sequence ID" value="PFH31405.1"/>
    <property type="molecule type" value="Genomic_DNA"/>
</dbReference>
<feature type="region of interest" description="Disordered" evidence="2">
    <location>
        <begin position="1296"/>
        <end position="1327"/>
    </location>
</feature>
<feature type="region of interest" description="Disordered" evidence="2">
    <location>
        <begin position="344"/>
        <end position="378"/>
    </location>
</feature>
<feature type="region of interest" description="Disordered" evidence="2">
    <location>
        <begin position="526"/>
        <end position="590"/>
    </location>
</feature>
<gene>
    <name evidence="3" type="ORF">BESB_028400</name>
</gene>
<comment type="caution">
    <text evidence="3">The sequence shown here is derived from an EMBL/GenBank/DDBJ whole genome shotgun (WGS) entry which is preliminary data.</text>
</comment>
<dbReference type="KEGG" id="bbes:BESB_028400"/>
<feature type="compositionally biased region" description="Polar residues" evidence="2">
    <location>
        <begin position="1055"/>
        <end position="1068"/>
    </location>
</feature>
<proteinExistence type="predicted"/>
<feature type="region of interest" description="Disordered" evidence="2">
    <location>
        <begin position="131"/>
        <end position="152"/>
    </location>
</feature>
<feature type="region of interest" description="Disordered" evidence="2">
    <location>
        <begin position="1647"/>
        <end position="1687"/>
    </location>
</feature>
<feature type="compositionally biased region" description="Basic and acidic residues" evidence="2">
    <location>
        <begin position="2100"/>
        <end position="2123"/>
    </location>
</feature>
<feature type="region of interest" description="Disordered" evidence="2">
    <location>
        <begin position="1410"/>
        <end position="1438"/>
    </location>
</feature>
<name>A0A2A9M0A3_BESBE</name>
<protein>
    <submittedName>
        <fullName evidence="3">Uncharacterized protein</fullName>
    </submittedName>
</protein>
<keyword evidence="4" id="KW-1185">Reference proteome</keyword>
<evidence type="ECO:0000313" key="4">
    <source>
        <dbReference type="Proteomes" id="UP000224006"/>
    </source>
</evidence>
<feature type="region of interest" description="Disordered" evidence="2">
    <location>
        <begin position="2096"/>
        <end position="2123"/>
    </location>
</feature>
<feature type="compositionally biased region" description="Basic and acidic residues" evidence="2">
    <location>
        <begin position="1838"/>
        <end position="1850"/>
    </location>
</feature>
<feature type="compositionally biased region" description="Pro residues" evidence="2">
    <location>
        <begin position="469"/>
        <end position="485"/>
    </location>
</feature>
<accession>A0A2A9M0A3</accession>
<feature type="compositionally biased region" description="Basic and acidic residues" evidence="2">
    <location>
        <begin position="1101"/>
        <end position="1111"/>
    </location>
</feature>
<dbReference type="PANTHER" id="PTHR13037:SF24">
    <property type="entry name" value="POLYCOMB PROTEIN PCL-RELATED"/>
    <property type="match status" value="1"/>
</dbReference>
<dbReference type="VEuPathDB" id="ToxoDB:BESB_028400"/>
<feature type="compositionally biased region" description="Basic and acidic residues" evidence="2">
    <location>
        <begin position="2034"/>
        <end position="2048"/>
    </location>
</feature>